<sequence>MSIAVRRKLVEATSNHLKIINIAIAIGLKRHRGNHNHIKIAIAHKVAAIAASRVKLRVADTEKCGADNNGVASEFWV</sequence>
<organism evidence="1 2">
    <name type="scientific">Trifolium pratense</name>
    <name type="common">Red clover</name>
    <dbReference type="NCBI Taxonomy" id="57577"/>
    <lineage>
        <taxon>Eukaryota</taxon>
        <taxon>Viridiplantae</taxon>
        <taxon>Streptophyta</taxon>
        <taxon>Embryophyta</taxon>
        <taxon>Tracheophyta</taxon>
        <taxon>Spermatophyta</taxon>
        <taxon>Magnoliopsida</taxon>
        <taxon>eudicotyledons</taxon>
        <taxon>Gunneridae</taxon>
        <taxon>Pentapetalae</taxon>
        <taxon>rosids</taxon>
        <taxon>fabids</taxon>
        <taxon>Fabales</taxon>
        <taxon>Fabaceae</taxon>
        <taxon>Papilionoideae</taxon>
        <taxon>50 kb inversion clade</taxon>
        <taxon>NPAAA clade</taxon>
        <taxon>Hologalegina</taxon>
        <taxon>IRL clade</taxon>
        <taxon>Trifolieae</taxon>
        <taxon>Trifolium</taxon>
    </lineage>
</organism>
<gene>
    <name evidence="1" type="ORF">L195_g010953</name>
</gene>
<comment type="caution">
    <text evidence="1">The sequence shown here is derived from an EMBL/GenBank/DDBJ whole genome shotgun (WGS) entry which is preliminary data.</text>
</comment>
<reference evidence="1 2" key="2">
    <citation type="journal article" date="2017" name="Front. Plant Sci.">
        <title>Gene Classification and Mining of Molecular Markers Useful in Red Clover (Trifolium pratense) Breeding.</title>
        <authorList>
            <person name="Istvanek J."/>
            <person name="Dluhosova J."/>
            <person name="Dluhos P."/>
            <person name="Patkova L."/>
            <person name="Nedelnik J."/>
            <person name="Repkova J."/>
        </authorList>
    </citation>
    <scope>NUCLEOTIDE SEQUENCE [LARGE SCALE GENOMIC DNA]</scope>
    <source>
        <strain evidence="2">cv. Tatra</strain>
        <tissue evidence="1">Young leaves</tissue>
    </source>
</reference>
<protein>
    <submittedName>
        <fullName evidence="1">Uncharacterized protein</fullName>
    </submittedName>
</protein>
<proteinExistence type="predicted"/>
<name>A0A2K3PG55_TRIPR</name>
<dbReference type="Proteomes" id="UP000236291">
    <property type="component" value="Unassembled WGS sequence"/>
</dbReference>
<dbReference type="AlphaFoldDB" id="A0A2K3PG55"/>
<evidence type="ECO:0000313" key="2">
    <source>
        <dbReference type="Proteomes" id="UP000236291"/>
    </source>
</evidence>
<evidence type="ECO:0000313" key="1">
    <source>
        <dbReference type="EMBL" id="PNY14277.1"/>
    </source>
</evidence>
<dbReference type="EMBL" id="ASHM01006725">
    <property type="protein sequence ID" value="PNY14277.1"/>
    <property type="molecule type" value="Genomic_DNA"/>
</dbReference>
<reference evidence="1 2" key="1">
    <citation type="journal article" date="2014" name="Am. J. Bot.">
        <title>Genome assembly and annotation for red clover (Trifolium pratense; Fabaceae).</title>
        <authorList>
            <person name="Istvanek J."/>
            <person name="Jaros M."/>
            <person name="Krenek A."/>
            <person name="Repkova J."/>
        </authorList>
    </citation>
    <scope>NUCLEOTIDE SEQUENCE [LARGE SCALE GENOMIC DNA]</scope>
    <source>
        <strain evidence="2">cv. Tatra</strain>
        <tissue evidence="1">Young leaves</tissue>
    </source>
</reference>
<accession>A0A2K3PG55</accession>